<protein>
    <recommendedName>
        <fullName evidence="2">DNA mismatch repair protein S5 domain-containing protein</fullName>
    </recommendedName>
</protein>
<organism evidence="3">
    <name type="scientific">marine sediment metagenome</name>
    <dbReference type="NCBI Taxonomy" id="412755"/>
    <lineage>
        <taxon>unclassified sequences</taxon>
        <taxon>metagenomes</taxon>
        <taxon>ecological metagenomes</taxon>
    </lineage>
</organism>
<dbReference type="Gene3D" id="3.30.1540.20">
    <property type="entry name" value="MutL, C-terminal domain, dimerisation subdomain"/>
    <property type="match status" value="1"/>
</dbReference>
<dbReference type="Pfam" id="PF01119">
    <property type="entry name" value="DNA_mis_repair"/>
    <property type="match status" value="1"/>
</dbReference>
<dbReference type="EMBL" id="BARS01036211">
    <property type="protein sequence ID" value="GAG26860.1"/>
    <property type="molecule type" value="Genomic_DNA"/>
</dbReference>
<dbReference type="PANTHER" id="PTHR10073">
    <property type="entry name" value="DNA MISMATCH REPAIR PROTEIN MLH, PMS, MUTL"/>
    <property type="match status" value="1"/>
</dbReference>
<dbReference type="InterPro" id="IPR014790">
    <property type="entry name" value="MutL_C"/>
</dbReference>
<evidence type="ECO:0000256" key="1">
    <source>
        <dbReference type="SAM" id="MobiDB-lite"/>
    </source>
</evidence>
<dbReference type="SUPFAM" id="SSF118116">
    <property type="entry name" value="DNA mismatch repair protein MutL"/>
    <property type="match status" value="1"/>
</dbReference>
<sequence length="257" mass="29101">SGKWQYFFLNGRYIRDRFIQHAVREAYRGLIEANRFPVAFLYLQMAPEMVDVNVHPTKIEVRFRDSNAVHSQVLGTLRERFLKSDLSSRMRIEQGEGSQADGQKTEQIRRAVADFLKASPPSQAPLAFGPGSGGYSRSSHNKGPTGQELREELNKLFEADRQGSSSATESERLEAQAEPTIRATAAGAVLQVHRMYLVAETEEGLIIVDQHALHERILYEQLSQRVRRGQVASQQLLVPMPVELTNQQRAMLERVQE</sequence>
<feature type="non-terminal residue" evidence="3">
    <location>
        <position position="257"/>
    </location>
</feature>
<evidence type="ECO:0000259" key="2">
    <source>
        <dbReference type="SMART" id="SM01340"/>
    </source>
</evidence>
<dbReference type="InterPro" id="IPR014721">
    <property type="entry name" value="Ribsml_uS5_D2-typ_fold_subgr"/>
</dbReference>
<dbReference type="InterPro" id="IPR020568">
    <property type="entry name" value="Ribosomal_Su5_D2-typ_SF"/>
</dbReference>
<dbReference type="GO" id="GO:0032300">
    <property type="term" value="C:mismatch repair complex"/>
    <property type="evidence" value="ECO:0007669"/>
    <property type="project" value="InterPro"/>
</dbReference>
<feature type="region of interest" description="Disordered" evidence="1">
    <location>
        <begin position="159"/>
        <end position="178"/>
    </location>
</feature>
<dbReference type="SMART" id="SM01340">
    <property type="entry name" value="DNA_mis_repair"/>
    <property type="match status" value="1"/>
</dbReference>
<dbReference type="GO" id="GO:0005524">
    <property type="term" value="F:ATP binding"/>
    <property type="evidence" value="ECO:0007669"/>
    <property type="project" value="InterPro"/>
</dbReference>
<dbReference type="InterPro" id="IPR013507">
    <property type="entry name" value="DNA_mismatch_S5_2-like"/>
</dbReference>
<dbReference type="InterPro" id="IPR037198">
    <property type="entry name" value="MutL_C_sf"/>
</dbReference>
<dbReference type="SUPFAM" id="SSF54211">
    <property type="entry name" value="Ribosomal protein S5 domain 2-like"/>
    <property type="match status" value="1"/>
</dbReference>
<proteinExistence type="predicted"/>
<dbReference type="GO" id="GO:0030983">
    <property type="term" value="F:mismatched DNA binding"/>
    <property type="evidence" value="ECO:0007669"/>
    <property type="project" value="InterPro"/>
</dbReference>
<dbReference type="GO" id="GO:0140664">
    <property type="term" value="F:ATP-dependent DNA damage sensor activity"/>
    <property type="evidence" value="ECO:0007669"/>
    <property type="project" value="InterPro"/>
</dbReference>
<dbReference type="GO" id="GO:0016887">
    <property type="term" value="F:ATP hydrolysis activity"/>
    <property type="evidence" value="ECO:0007669"/>
    <property type="project" value="InterPro"/>
</dbReference>
<gene>
    <name evidence="3" type="ORF">S01H1_55688</name>
</gene>
<feature type="domain" description="DNA mismatch repair protein S5" evidence="2">
    <location>
        <begin position="1"/>
        <end position="82"/>
    </location>
</feature>
<dbReference type="GO" id="GO:0006298">
    <property type="term" value="P:mismatch repair"/>
    <property type="evidence" value="ECO:0007669"/>
    <property type="project" value="InterPro"/>
</dbReference>
<name>X0W8C0_9ZZZZ</name>
<dbReference type="PANTHER" id="PTHR10073:SF12">
    <property type="entry name" value="DNA MISMATCH REPAIR PROTEIN MLH1"/>
    <property type="match status" value="1"/>
</dbReference>
<feature type="region of interest" description="Disordered" evidence="1">
    <location>
        <begin position="120"/>
        <end position="148"/>
    </location>
</feature>
<comment type="caution">
    <text evidence="3">The sequence shown here is derived from an EMBL/GenBank/DDBJ whole genome shotgun (WGS) entry which is preliminary data.</text>
</comment>
<dbReference type="CDD" id="cd00782">
    <property type="entry name" value="MutL_Trans"/>
    <property type="match status" value="1"/>
</dbReference>
<dbReference type="InterPro" id="IPR038973">
    <property type="entry name" value="MutL/Mlh/Pms-like"/>
</dbReference>
<feature type="compositionally biased region" description="Polar residues" evidence="1">
    <location>
        <begin position="135"/>
        <end position="144"/>
    </location>
</feature>
<evidence type="ECO:0000313" key="3">
    <source>
        <dbReference type="EMBL" id="GAG26860.1"/>
    </source>
</evidence>
<dbReference type="InterPro" id="IPR042120">
    <property type="entry name" value="MutL_C_dimsub"/>
</dbReference>
<dbReference type="Pfam" id="PF08676">
    <property type="entry name" value="MutL_C"/>
    <property type="match status" value="1"/>
</dbReference>
<accession>X0W8C0</accession>
<feature type="non-terminal residue" evidence="3">
    <location>
        <position position="1"/>
    </location>
</feature>
<dbReference type="AlphaFoldDB" id="X0W8C0"/>
<dbReference type="Gene3D" id="3.30.230.10">
    <property type="match status" value="1"/>
</dbReference>
<reference evidence="3" key="1">
    <citation type="journal article" date="2014" name="Front. Microbiol.">
        <title>High frequency of phylogenetically diverse reductive dehalogenase-homologous genes in deep subseafloor sedimentary metagenomes.</title>
        <authorList>
            <person name="Kawai M."/>
            <person name="Futagami T."/>
            <person name="Toyoda A."/>
            <person name="Takaki Y."/>
            <person name="Nishi S."/>
            <person name="Hori S."/>
            <person name="Arai W."/>
            <person name="Tsubouchi T."/>
            <person name="Morono Y."/>
            <person name="Uchiyama I."/>
            <person name="Ito T."/>
            <person name="Fujiyama A."/>
            <person name="Inagaki F."/>
            <person name="Takami H."/>
        </authorList>
    </citation>
    <scope>NUCLEOTIDE SEQUENCE</scope>
    <source>
        <strain evidence="3">Expedition CK06-06</strain>
    </source>
</reference>